<evidence type="ECO:0000313" key="1">
    <source>
        <dbReference type="EMBL" id="ADD08809.1"/>
    </source>
</evidence>
<dbReference type="KEGG" id="abi:Aboo_1000"/>
<accession>B5IHL8</accession>
<name>B5IHL8_ACIB4</name>
<proteinExistence type="predicted"/>
<dbReference type="RefSeq" id="WP_008086772.1">
    <property type="nucleotide sequence ID" value="NC_013926.1"/>
</dbReference>
<dbReference type="GeneID" id="8827957"/>
<gene>
    <name evidence="1" type="ordered locus">Aboo_1000</name>
</gene>
<sequence>MARISEWEEWLQSLDDKELDEFINAAKTLSSYDMVKREMPWMSGLTSLAENVKQKREIDREYEMEM</sequence>
<organism evidence="1 2">
    <name type="scientific">Aciduliprofundum boonei (strain DSM 19572 / T469)</name>
    <dbReference type="NCBI Taxonomy" id="439481"/>
    <lineage>
        <taxon>Archaea</taxon>
        <taxon>Methanobacteriati</taxon>
        <taxon>Thermoplasmatota</taxon>
        <taxon>DHVE2 group</taxon>
        <taxon>Candidatus Aciduliprofundum</taxon>
    </lineage>
</organism>
<protein>
    <submittedName>
        <fullName evidence="1">Uncharacterized protein</fullName>
    </submittedName>
</protein>
<dbReference type="AlphaFoldDB" id="B5IHL8"/>
<reference evidence="1" key="1">
    <citation type="submission" date="2010-02" db="EMBL/GenBank/DDBJ databases">
        <title>Complete sequence of Aciduliprofundum boonei T469.</title>
        <authorList>
            <consortium name="US DOE Joint Genome Institute"/>
            <person name="Lucas S."/>
            <person name="Copeland A."/>
            <person name="Lapidus A."/>
            <person name="Cheng J.-F."/>
            <person name="Bruce D."/>
            <person name="Goodwin L."/>
            <person name="Pitluck S."/>
            <person name="Saunders E."/>
            <person name="Detter J.C."/>
            <person name="Han C."/>
            <person name="Tapia R."/>
            <person name="Land M."/>
            <person name="Hauser L."/>
            <person name="Kyrpides N."/>
            <person name="Mikhailova N."/>
            <person name="Flores G."/>
            <person name="Reysenbach A.-L."/>
            <person name="Woyke T."/>
        </authorList>
    </citation>
    <scope>NUCLEOTIDE SEQUENCE</scope>
    <source>
        <strain evidence="1">T469</strain>
    </source>
</reference>
<dbReference type="EMBL" id="CP001941">
    <property type="protein sequence ID" value="ADD08809.1"/>
    <property type="molecule type" value="Genomic_DNA"/>
</dbReference>
<keyword evidence="2" id="KW-1185">Reference proteome</keyword>
<evidence type="ECO:0000313" key="2">
    <source>
        <dbReference type="Proteomes" id="UP000001400"/>
    </source>
</evidence>
<dbReference type="HOGENOM" id="CLU_2820557_0_0_2"/>
<dbReference type="Proteomes" id="UP000001400">
    <property type="component" value="Chromosome"/>
</dbReference>
<dbReference type="STRING" id="439481.Aboo_1000"/>